<organism evidence="1">
    <name type="scientific">Anaerococcus vaginalis</name>
    <dbReference type="NCBI Taxonomy" id="33037"/>
    <lineage>
        <taxon>Bacteria</taxon>
        <taxon>Bacillati</taxon>
        <taxon>Bacillota</taxon>
        <taxon>Tissierellia</taxon>
        <taxon>Tissierellales</taxon>
        <taxon>Peptoniphilaceae</taxon>
        <taxon>Anaerococcus</taxon>
    </lineage>
</organism>
<protein>
    <submittedName>
        <fullName evidence="1">Uncharacterized protein</fullName>
    </submittedName>
</protein>
<name>A0A6N2T075_9FIRM</name>
<dbReference type="AlphaFoldDB" id="A0A6N2T075"/>
<dbReference type="RefSeq" id="WP_156328995.1">
    <property type="nucleotide sequence ID" value="NZ_CACRSW010000023.1"/>
</dbReference>
<gene>
    <name evidence="1" type="ORF">AVLFYP127_00411</name>
</gene>
<reference evidence="1" key="1">
    <citation type="submission" date="2019-11" db="EMBL/GenBank/DDBJ databases">
        <authorList>
            <person name="Feng L."/>
        </authorList>
    </citation>
    <scope>NUCLEOTIDE SEQUENCE</scope>
    <source>
        <strain evidence="1">AvaginalisLFYP127</strain>
    </source>
</reference>
<dbReference type="EMBL" id="CACRSW010000023">
    <property type="protein sequence ID" value="VYS98739.1"/>
    <property type="molecule type" value="Genomic_DNA"/>
</dbReference>
<accession>A0A6N2T075</accession>
<proteinExistence type="predicted"/>
<evidence type="ECO:0000313" key="1">
    <source>
        <dbReference type="EMBL" id="VYS98739.1"/>
    </source>
</evidence>
<sequence>MEELKINNENLEDKIIFDENGKVKEFIIDEVILPDLQELGQLIKENERIKEQRNIKCTVRSIKIHCL</sequence>